<keyword evidence="2" id="KW-1185">Reference proteome</keyword>
<evidence type="ECO:0000313" key="1">
    <source>
        <dbReference type="EMBL" id="GFT09510.1"/>
    </source>
</evidence>
<accession>A0A8X6TEX6</accession>
<dbReference type="AlphaFoldDB" id="A0A8X6TEX6"/>
<organism evidence="1 2">
    <name type="scientific">Nephila pilipes</name>
    <name type="common">Giant wood spider</name>
    <name type="synonym">Nephila maculata</name>
    <dbReference type="NCBI Taxonomy" id="299642"/>
    <lineage>
        <taxon>Eukaryota</taxon>
        <taxon>Metazoa</taxon>
        <taxon>Ecdysozoa</taxon>
        <taxon>Arthropoda</taxon>
        <taxon>Chelicerata</taxon>
        <taxon>Arachnida</taxon>
        <taxon>Araneae</taxon>
        <taxon>Araneomorphae</taxon>
        <taxon>Entelegynae</taxon>
        <taxon>Araneoidea</taxon>
        <taxon>Nephilidae</taxon>
        <taxon>Nephila</taxon>
    </lineage>
</organism>
<protein>
    <submittedName>
        <fullName evidence="1">Uncharacterized protein</fullName>
    </submittedName>
</protein>
<reference evidence="1" key="1">
    <citation type="submission" date="2020-08" db="EMBL/GenBank/DDBJ databases">
        <title>Multicomponent nature underlies the extraordinary mechanical properties of spider dragline silk.</title>
        <authorList>
            <person name="Kono N."/>
            <person name="Nakamura H."/>
            <person name="Mori M."/>
            <person name="Yoshida Y."/>
            <person name="Ohtoshi R."/>
            <person name="Malay A.D."/>
            <person name="Moran D.A.P."/>
            <person name="Tomita M."/>
            <person name="Numata K."/>
            <person name="Arakawa K."/>
        </authorList>
    </citation>
    <scope>NUCLEOTIDE SEQUENCE</scope>
</reference>
<dbReference type="Proteomes" id="UP000887013">
    <property type="component" value="Unassembled WGS sequence"/>
</dbReference>
<gene>
    <name evidence="1" type="ORF">NPIL_654211</name>
</gene>
<dbReference type="EMBL" id="BMAW01103519">
    <property type="protein sequence ID" value="GFT09510.1"/>
    <property type="molecule type" value="Genomic_DNA"/>
</dbReference>
<sequence length="113" mass="12982">MERNGYVNHWISREQGRHVVIKSGSFTIFSSRVYRFTYTSCSWTVSGSASFTLDLTFAWRIGTLCRKMASYEFHNEVSICIGFGGIPSFVVSRSTSYPTEYLLVLLQMEDYAF</sequence>
<comment type="caution">
    <text evidence="1">The sequence shown here is derived from an EMBL/GenBank/DDBJ whole genome shotgun (WGS) entry which is preliminary data.</text>
</comment>
<name>A0A8X6TEX6_NEPPI</name>
<evidence type="ECO:0000313" key="2">
    <source>
        <dbReference type="Proteomes" id="UP000887013"/>
    </source>
</evidence>
<proteinExistence type="predicted"/>